<keyword evidence="7" id="KW-1185">Reference proteome</keyword>
<evidence type="ECO:0000259" key="5">
    <source>
        <dbReference type="PROSITE" id="PS51078"/>
    </source>
</evidence>
<keyword evidence="3" id="KW-0804">Transcription</keyword>
<dbReference type="SMART" id="SM00346">
    <property type="entry name" value="HTH_ICLR"/>
    <property type="match status" value="1"/>
</dbReference>
<name>A0A5B0DSV7_9HYPH</name>
<evidence type="ECO:0000313" key="7">
    <source>
        <dbReference type="Proteomes" id="UP000324738"/>
    </source>
</evidence>
<keyword evidence="1" id="KW-0805">Transcription regulation</keyword>
<dbReference type="GO" id="GO:0003677">
    <property type="term" value="F:DNA binding"/>
    <property type="evidence" value="ECO:0007669"/>
    <property type="project" value="UniProtKB-KW"/>
</dbReference>
<dbReference type="Pfam" id="PF09339">
    <property type="entry name" value="HTH_IclR"/>
    <property type="match status" value="1"/>
</dbReference>
<evidence type="ECO:0000256" key="3">
    <source>
        <dbReference type="ARBA" id="ARBA00023163"/>
    </source>
</evidence>
<evidence type="ECO:0000259" key="4">
    <source>
        <dbReference type="PROSITE" id="PS51077"/>
    </source>
</evidence>
<dbReference type="PANTHER" id="PTHR30136">
    <property type="entry name" value="HELIX-TURN-HELIX TRANSCRIPTIONAL REGULATOR, ICLR FAMILY"/>
    <property type="match status" value="1"/>
</dbReference>
<keyword evidence="2" id="KW-0238">DNA-binding</keyword>
<evidence type="ECO:0000256" key="1">
    <source>
        <dbReference type="ARBA" id="ARBA00023015"/>
    </source>
</evidence>
<proteinExistence type="predicted"/>
<dbReference type="OrthoDB" id="9807558at2"/>
<accession>A0A5B0DSV7</accession>
<feature type="domain" description="HTH iclR-type" evidence="4">
    <location>
        <begin position="18"/>
        <end position="79"/>
    </location>
</feature>
<dbReference type="Gene3D" id="1.10.10.10">
    <property type="entry name" value="Winged helix-like DNA-binding domain superfamily/Winged helix DNA-binding domain"/>
    <property type="match status" value="1"/>
</dbReference>
<dbReference type="InterPro" id="IPR036390">
    <property type="entry name" value="WH_DNA-bd_sf"/>
</dbReference>
<dbReference type="SUPFAM" id="SSF46785">
    <property type="entry name" value="Winged helix' DNA-binding domain"/>
    <property type="match status" value="1"/>
</dbReference>
<gene>
    <name evidence="6" type="ORF">FPY71_17960</name>
</gene>
<dbReference type="Proteomes" id="UP000324738">
    <property type="component" value="Unassembled WGS sequence"/>
</dbReference>
<dbReference type="PANTHER" id="PTHR30136:SF39">
    <property type="entry name" value="TRANSCRIPTIONAL REGULATORY PROTEIN"/>
    <property type="match status" value="1"/>
</dbReference>
<feature type="domain" description="IclR-ED" evidence="5">
    <location>
        <begin position="80"/>
        <end position="242"/>
    </location>
</feature>
<dbReference type="PROSITE" id="PS51077">
    <property type="entry name" value="HTH_ICLR"/>
    <property type="match status" value="1"/>
</dbReference>
<evidence type="ECO:0000313" key="6">
    <source>
        <dbReference type="EMBL" id="KAA0968209.1"/>
    </source>
</evidence>
<dbReference type="InterPro" id="IPR029016">
    <property type="entry name" value="GAF-like_dom_sf"/>
</dbReference>
<dbReference type="Gene3D" id="3.30.450.40">
    <property type="match status" value="2"/>
</dbReference>
<dbReference type="PROSITE" id="PS51078">
    <property type="entry name" value="ICLR_ED"/>
    <property type="match status" value="1"/>
</dbReference>
<protein>
    <submittedName>
        <fullName evidence="6">IclR family transcriptional regulator</fullName>
    </submittedName>
</protein>
<dbReference type="InterPro" id="IPR014757">
    <property type="entry name" value="Tscrpt_reg_IclR_C"/>
</dbReference>
<dbReference type="InterPro" id="IPR050707">
    <property type="entry name" value="HTH_MetabolicPath_Reg"/>
</dbReference>
<sequence>MIKDQEKRNPAVSQPKGVEAVDRAILILRSFDMHSGKLTLAQIAERTGFYKSTILRLVASLEREGFIVRTQDKSYSLGPELLRLGSLYQRSLKLEEYIRPALKRLLQATGESASFFIRSGEGRSCLFREDSSHTVRDHVVEGETLVLKQGAAGHVLVDYALQLGQDSATVAKGTLPRFSFGERVPDVAASAVPVFGLQHSSTVLIGALTLSGPKSRFTPELCEMMGPHLLREAKALSDILGARITWVD</sequence>
<reference evidence="6 7" key="1">
    <citation type="submission" date="2019-08" db="EMBL/GenBank/DDBJ databases">
        <title>Aureimonas fodiniaquatilis sp. nov., isolated from a coal mine wastewater.</title>
        <authorList>
            <person name="Kim W."/>
        </authorList>
    </citation>
    <scope>NUCLEOTIDE SEQUENCE [LARGE SCALE GENOMIC DNA]</scope>
    <source>
        <strain evidence="6 7">CAU 1482</strain>
    </source>
</reference>
<dbReference type="AlphaFoldDB" id="A0A5B0DSV7"/>
<comment type="caution">
    <text evidence="6">The sequence shown here is derived from an EMBL/GenBank/DDBJ whole genome shotgun (WGS) entry which is preliminary data.</text>
</comment>
<dbReference type="EMBL" id="VTWH01000006">
    <property type="protein sequence ID" value="KAA0968209.1"/>
    <property type="molecule type" value="Genomic_DNA"/>
</dbReference>
<dbReference type="InterPro" id="IPR005471">
    <property type="entry name" value="Tscrpt_reg_IclR_N"/>
</dbReference>
<dbReference type="GO" id="GO:0045892">
    <property type="term" value="P:negative regulation of DNA-templated transcription"/>
    <property type="evidence" value="ECO:0007669"/>
    <property type="project" value="TreeGrafter"/>
</dbReference>
<organism evidence="6 7">
    <name type="scientific">Aureimonas fodinaquatilis</name>
    <dbReference type="NCBI Taxonomy" id="2565783"/>
    <lineage>
        <taxon>Bacteria</taxon>
        <taxon>Pseudomonadati</taxon>
        <taxon>Pseudomonadota</taxon>
        <taxon>Alphaproteobacteria</taxon>
        <taxon>Hyphomicrobiales</taxon>
        <taxon>Aurantimonadaceae</taxon>
        <taxon>Aureimonas</taxon>
    </lineage>
</organism>
<evidence type="ECO:0000256" key="2">
    <source>
        <dbReference type="ARBA" id="ARBA00023125"/>
    </source>
</evidence>
<dbReference type="GO" id="GO:0003700">
    <property type="term" value="F:DNA-binding transcription factor activity"/>
    <property type="evidence" value="ECO:0007669"/>
    <property type="project" value="TreeGrafter"/>
</dbReference>
<dbReference type="SUPFAM" id="SSF55781">
    <property type="entry name" value="GAF domain-like"/>
    <property type="match status" value="1"/>
</dbReference>
<dbReference type="InterPro" id="IPR036388">
    <property type="entry name" value="WH-like_DNA-bd_sf"/>
</dbReference>